<protein>
    <submittedName>
        <fullName evidence="2">Uncharacterized protein</fullName>
    </submittedName>
</protein>
<organism evidence="2 3">
    <name type="scientific">Canna indica</name>
    <name type="common">Indian-shot</name>
    <dbReference type="NCBI Taxonomy" id="4628"/>
    <lineage>
        <taxon>Eukaryota</taxon>
        <taxon>Viridiplantae</taxon>
        <taxon>Streptophyta</taxon>
        <taxon>Embryophyta</taxon>
        <taxon>Tracheophyta</taxon>
        <taxon>Spermatophyta</taxon>
        <taxon>Magnoliopsida</taxon>
        <taxon>Liliopsida</taxon>
        <taxon>Zingiberales</taxon>
        <taxon>Cannaceae</taxon>
        <taxon>Canna</taxon>
    </lineage>
</organism>
<keyword evidence="3" id="KW-1185">Reference proteome</keyword>
<dbReference type="AlphaFoldDB" id="A0AAQ3QIH4"/>
<reference evidence="2 3" key="1">
    <citation type="submission" date="2023-10" db="EMBL/GenBank/DDBJ databases">
        <title>Chromosome-scale genome assembly provides insights into flower coloration mechanisms of Canna indica.</title>
        <authorList>
            <person name="Li C."/>
        </authorList>
    </citation>
    <scope>NUCLEOTIDE SEQUENCE [LARGE SCALE GENOMIC DNA]</scope>
    <source>
        <tissue evidence="2">Flower</tissue>
    </source>
</reference>
<evidence type="ECO:0000313" key="2">
    <source>
        <dbReference type="EMBL" id="WOL10636.1"/>
    </source>
</evidence>
<sequence>MLLFMMKSGEFQTSVHDDRLKYNINSHRSAKKKNLKDSKPTKLSYDFTVLVRIKERMVDLSSDCIEMALEGVSREGWGKKSGASRSRGLGEEAEGSREAVAGECRRGLGEEDSASRVVSGSRDVKKALSKL</sequence>
<name>A0AAQ3QIH4_9LILI</name>
<evidence type="ECO:0000256" key="1">
    <source>
        <dbReference type="SAM" id="MobiDB-lite"/>
    </source>
</evidence>
<accession>A0AAQ3QIH4</accession>
<proteinExistence type="predicted"/>
<evidence type="ECO:0000313" key="3">
    <source>
        <dbReference type="Proteomes" id="UP001327560"/>
    </source>
</evidence>
<dbReference type="EMBL" id="CP136895">
    <property type="protein sequence ID" value="WOL10636.1"/>
    <property type="molecule type" value="Genomic_DNA"/>
</dbReference>
<dbReference type="Proteomes" id="UP001327560">
    <property type="component" value="Chromosome 6"/>
</dbReference>
<feature type="region of interest" description="Disordered" evidence="1">
    <location>
        <begin position="75"/>
        <end position="131"/>
    </location>
</feature>
<feature type="compositionally biased region" description="Basic and acidic residues" evidence="1">
    <location>
        <begin position="122"/>
        <end position="131"/>
    </location>
</feature>
<feature type="compositionally biased region" description="Basic and acidic residues" evidence="1">
    <location>
        <begin position="88"/>
        <end position="97"/>
    </location>
</feature>
<gene>
    <name evidence="2" type="ORF">Cni_G19395</name>
</gene>